<proteinExistence type="predicted"/>
<organism evidence="1">
    <name type="scientific">Salmonella phage PMBT22</name>
    <dbReference type="NCBI Taxonomy" id="3153513"/>
    <lineage>
        <taxon>Viruses</taxon>
        <taxon>Duplodnaviria</taxon>
        <taxon>Heunggongvirae</taxon>
        <taxon>Uroviricota</taxon>
        <taxon>Caudoviricetes</taxon>
    </lineage>
</organism>
<name>A0AAU8GNB8_9CAUD</name>
<evidence type="ECO:0000313" key="1">
    <source>
        <dbReference type="EMBL" id="XCH42085.1"/>
    </source>
</evidence>
<dbReference type="EMBL" id="PP810245">
    <property type="protein sequence ID" value="XCH42085.1"/>
    <property type="molecule type" value="Genomic_DNA"/>
</dbReference>
<protein>
    <submittedName>
        <fullName evidence="1">Uncharacterized protein</fullName>
    </submittedName>
</protein>
<reference evidence="1" key="1">
    <citation type="submission" date="2024-05" db="EMBL/GenBank/DDBJ databases">
        <title>This phage originates from the Bacteriophage catalogue of the Bacteriophage Competence Centre, Department of Microbiology und Biotechnology, Max Rubner-Institut, Kiel, Germany.</title>
        <authorList>
            <person name="Sprotte S."/>
            <person name="Brinks E."/>
        </authorList>
    </citation>
    <scope>NUCLEOTIDE SEQUENCE</scope>
</reference>
<accession>A0AAU8GNB8</accession>
<sequence>MVYLVKVQVLLFLDTSMAQRVTVLFDVLSKTFPTYVRE</sequence>